<reference evidence="10 11" key="1">
    <citation type="journal article" date="2007" name="Science">
        <title>Sea anemone genome reveals ancestral eumetazoan gene repertoire and genomic organization.</title>
        <authorList>
            <person name="Putnam N.H."/>
            <person name="Srivastava M."/>
            <person name="Hellsten U."/>
            <person name="Dirks B."/>
            <person name="Chapman J."/>
            <person name="Salamov A."/>
            <person name="Terry A."/>
            <person name="Shapiro H."/>
            <person name="Lindquist E."/>
            <person name="Kapitonov V.V."/>
            <person name="Jurka J."/>
            <person name="Genikhovich G."/>
            <person name="Grigoriev I.V."/>
            <person name="Lucas S.M."/>
            <person name="Steele R.E."/>
            <person name="Finnerty J.R."/>
            <person name="Technau U."/>
            <person name="Martindale M.Q."/>
            <person name="Rokhsar D.S."/>
        </authorList>
    </citation>
    <scope>NUCLEOTIDE SEQUENCE [LARGE SCALE GENOMIC DNA]</scope>
    <source>
        <strain evidence="11">CH2 X CH6</strain>
    </source>
</reference>
<dbReference type="EMBL" id="DS469599">
    <property type="protein sequence ID" value="EDO39874.1"/>
    <property type="molecule type" value="Genomic_DNA"/>
</dbReference>
<dbReference type="InterPro" id="IPR017452">
    <property type="entry name" value="GPCR_Rhodpsn_7TM"/>
</dbReference>
<proteinExistence type="predicted"/>
<keyword evidence="2 8" id="KW-0812">Transmembrane</keyword>
<evidence type="ECO:0000256" key="4">
    <source>
        <dbReference type="ARBA" id="ARBA00023040"/>
    </source>
</evidence>
<evidence type="ECO:0000256" key="3">
    <source>
        <dbReference type="ARBA" id="ARBA00022989"/>
    </source>
</evidence>
<keyword evidence="4" id="KW-0297">G-protein coupled receptor</keyword>
<name>A7S8R9_NEMVE</name>
<dbReference type="SUPFAM" id="SSF81321">
    <property type="entry name" value="Family A G protein-coupled receptor-like"/>
    <property type="match status" value="1"/>
</dbReference>
<feature type="transmembrane region" description="Helical" evidence="8">
    <location>
        <begin position="303"/>
        <end position="322"/>
    </location>
</feature>
<accession>A7S8R9</accession>
<dbReference type="AlphaFoldDB" id="A7S8R9"/>
<dbReference type="PANTHER" id="PTHR45695:SF9">
    <property type="entry name" value="LEUCOKININ RECEPTOR"/>
    <property type="match status" value="1"/>
</dbReference>
<feature type="domain" description="G-protein coupled receptors family 1 profile" evidence="9">
    <location>
        <begin position="42"/>
        <end position="319"/>
    </location>
</feature>
<dbReference type="Pfam" id="PF00001">
    <property type="entry name" value="7tm_1"/>
    <property type="match status" value="1"/>
</dbReference>
<dbReference type="PRINTS" id="PR00237">
    <property type="entry name" value="GPCRRHODOPSN"/>
</dbReference>
<dbReference type="GO" id="GO:0004930">
    <property type="term" value="F:G protein-coupled receptor activity"/>
    <property type="evidence" value="ECO:0007669"/>
    <property type="project" value="UniProtKB-KW"/>
</dbReference>
<dbReference type="GO" id="GO:0016020">
    <property type="term" value="C:membrane"/>
    <property type="evidence" value="ECO:0007669"/>
    <property type="project" value="UniProtKB-SubCell"/>
</dbReference>
<dbReference type="Proteomes" id="UP000001593">
    <property type="component" value="Unassembled WGS sequence"/>
</dbReference>
<dbReference type="SMART" id="SM01381">
    <property type="entry name" value="7TM_GPCR_Srsx"/>
    <property type="match status" value="1"/>
</dbReference>
<dbReference type="InParanoid" id="A7S8R9"/>
<dbReference type="PROSITE" id="PS50262">
    <property type="entry name" value="G_PROTEIN_RECEP_F1_2"/>
    <property type="match status" value="1"/>
</dbReference>
<evidence type="ECO:0000256" key="7">
    <source>
        <dbReference type="ARBA" id="ARBA00023224"/>
    </source>
</evidence>
<evidence type="ECO:0000259" key="9">
    <source>
        <dbReference type="PROSITE" id="PS50262"/>
    </source>
</evidence>
<protein>
    <recommendedName>
        <fullName evidence="9">G-protein coupled receptors family 1 profile domain-containing protein</fullName>
    </recommendedName>
</protein>
<dbReference type="OMA" id="LAYIVIM"/>
<keyword evidence="7" id="KW-0807">Transducer</keyword>
<evidence type="ECO:0000256" key="5">
    <source>
        <dbReference type="ARBA" id="ARBA00023136"/>
    </source>
</evidence>
<keyword evidence="6" id="KW-0675">Receptor</keyword>
<dbReference type="PhylomeDB" id="A7S8R9"/>
<comment type="subcellular location">
    <subcellularLocation>
        <location evidence="1">Membrane</location>
        <topology evidence="1">Multi-pass membrane protein</topology>
    </subcellularLocation>
</comment>
<evidence type="ECO:0000256" key="1">
    <source>
        <dbReference type="ARBA" id="ARBA00004141"/>
    </source>
</evidence>
<feature type="transmembrane region" description="Helical" evidence="8">
    <location>
        <begin position="108"/>
        <end position="126"/>
    </location>
</feature>
<evidence type="ECO:0000256" key="6">
    <source>
        <dbReference type="ARBA" id="ARBA00023170"/>
    </source>
</evidence>
<keyword evidence="3 8" id="KW-1133">Transmembrane helix</keyword>
<dbReference type="PANTHER" id="PTHR45695">
    <property type="entry name" value="LEUCOKININ RECEPTOR-RELATED"/>
    <property type="match status" value="1"/>
</dbReference>
<feature type="transmembrane region" description="Helical" evidence="8">
    <location>
        <begin position="264"/>
        <end position="283"/>
    </location>
</feature>
<evidence type="ECO:0000256" key="8">
    <source>
        <dbReference type="SAM" id="Phobius"/>
    </source>
</evidence>
<sequence length="398" mass="45055">MNSTNASVITLANGCPPSLPTTLSRTLKSLAYIVIMLTSIFGNLLIVTIIYKIKRMRIPFNFFILNMAVADLLITVIFMPRMLTRILYGFDWQIPGMIGLVLCKLLPFLHEVFICVVVASMICIALERVFSLRFPTRRIITQRLSYFMILGSWLLALALRSPMLYALRLQEENGVAICFLLFETEALQRAYPAIVLAVFYVSPLTIIIVLYSVFLASFKRQVSPGRGARNCFAPGSTTRARACSIKALRATDFRRELERHRSRSILRVLLSVVVGFACCWVVYFVNPVLYHSYPVQACKLSFLQYLLAHVNSALTPCLYFAFNENFQSGLKLVISQSIRGRGSIRKTMVVTEADGSQRNNKLSVVDDSEFASDHKHPKRHRQYIDSDVYTNGFCPQPS</sequence>
<dbReference type="Gene3D" id="1.20.1070.10">
    <property type="entry name" value="Rhodopsin 7-helix transmembrane proteins"/>
    <property type="match status" value="1"/>
</dbReference>
<organism evidence="10 11">
    <name type="scientific">Nematostella vectensis</name>
    <name type="common">Starlet sea anemone</name>
    <dbReference type="NCBI Taxonomy" id="45351"/>
    <lineage>
        <taxon>Eukaryota</taxon>
        <taxon>Metazoa</taxon>
        <taxon>Cnidaria</taxon>
        <taxon>Anthozoa</taxon>
        <taxon>Hexacorallia</taxon>
        <taxon>Actiniaria</taxon>
        <taxon>Edwardsiidae</taxon>
        <taxon>Nematostella</taxon>
    </lineage>
</organism>
<evidence type="ECO:0000313" key="11">
    <source>
        <dbReference type="Proteomes" id="UP000001593"/>
    </source>
</evidence>
<feature type="transmembrane region" description="Helical" evidence="8">
    <location>
        <begin position="63"/>
        <end position="88"/>
    </location>
</feature>
<dbReference type="eggNOG" id="KOG3656">
    <property type="taxonomic scope" value="Eukaryota"/>
</dbReference>
<dbReference type="InterPro" id="IPR000276">
    <property type="entry name" value="GPCR_Rhodpsn"/>
</dbReference>
<evidence type="ECO:0000256" key="2">
    <source>
        <dbReference type="ARBA" id="ARBA00022692"/>
    </source>
</evidence>
<feature type="transmembrane region" description="Helical" evidence="8">
    <location>
        <begin position="190"/>
        <end position="216"/>
    </location>
</feature>
<evidence type="ECO:0000313" key="10">
    <source>
        <dbReference type="EMBL" id="EDO39874.1"/>
    </source>
</evidence>
<keyword evidence="11" id="KW-1185">Reference proteome</keyword>
<feature type="transmembrane region" description="Helical" evidence="8">
    <location>
        <begin position="146"/>
        <end position="167"/>
    </location>
</feature>
<gene>
    <name evidence="10" type="ORF">NEMVEDRAFT_v1g208532</name>
</gene>
<dbReference type="HOGENOM" id="CLU_009579_6_0_1"/>
<keyword evidence="5 8" id="KW-0472">Membrane</keyword>
<feature type="transmembrane region" description="Helical" evidence="8">
    <location>
        <begin position="30"/>
        <end position="51"/>
    </location>
</feature>
<dbReference type="STRING" id="45351.A7S8R9"/>
<dbReference type="CDD" id="cd00637">
    <property type="entry name" value="7tm_classA_rhodopsin-like"/>
    <property type="match status" value="1"/>
</dbReference>